<evidence type="ECO:0000259" key="14">
    <source>
        <dbReference type="PROSITE" id="PS50893"/>
    </source>
</evidence>
<dbReference type="InterPro" id="IPR017871">
    <property type="entry name" value="ABC_transporter-like_CS"/>
</dbReference>
<evidence type="ECO:0000256" key="3">
    <source>
        <dbReference type="ARBA" id="ARBA00005417"/>
    </source>
</evidence>
<feature type="transmembrane region" description="Helical" evidence="13">
    <location>
        <begin position="190"/>
        <end position="213"/>
    </location>
</feature>
<dbReference type="Pfam" id="PF00005">
    <property type="entry name" value="ABC_tran"/>
    <property type="match status" value="1"/>
</dbReference>
<evidence type="ECO:0000256" key="13">
    <source>
        <dbReference type="RuleBase" id="RU363032"/>
    </source>
</evidence>
<keyword evidence="5 13" id="KW-0813">Transport</keyword>
<feature type="transmembrane region" description="Helical" evidence="13">
    <location>
        <begin position="20"/>
        <end position="45"/>
    </location>
</feature>
<dbReference type="InterPro" id="IPR027417">
    <property type="entry name" value="P-loop_NTPase"/>
</dbReference>
<dbReference type="InterPro" id="IPR050086">
    <property type="entry name" value="MetN_ABC_transporter-like"/>
</dbReference>
<keyword evidence="17" id="KW-1185">Reference proteome</keyword>
<keyword evidence="8 13" id="KW-0812">Transmembrane</keyword>
<keyword evidence="7" id="KW-0997">Cell inner membrane</keyword>
<dbReference type="PROSITE" id="PS00211">
    <property type="entry name" value="ABC_TRANSPORTER_1"/>
    <property type="match status" value="1"/>
</dbReference>
<name>A0ABT3ZL68_9BURK</name>
<comment type="caution">
    <text evidence="16">The sequence shown here is derived from an EMBL/GenBank/DDBJ whole genome shotgun (WGS) entry which is preliminary data.</text>
</comment>
<evidence type="ECO:0000256" key="10">
    <source>
        <dbReference type="ARBA" id="ARBA00022840"/>
    </source>
</evidence>
<organism evidence="16 17">
    <name type="scientific">Robbsia betulipollinis</name>
    <dbReference type="NCBI Taxonomy" id="2981849"/>
    <lineage>
        <taxon>Bacteria</taxon>
        <taxon>Pseudomonadati</taxon>
        <taxon>Pseudomonadota</taxon>
        <taxon>Betaproteobacteria</taxon>
        <taxon>Burkholderiales</taxon>
        <taxon>Burkholderiaceae</taxon>
        <taxon>Robbsia</taxon>
    </lineage>
</organism>
<feature type="transmembrane region" description="Helical" evidence="13">
    <location>
        <begin position="57"/>
        <end position="77"/>
    </location>
</feature>
<dbReference type="RefSeq" id="WP_267846255.1">
    <property type="nucleotide sequence ID" value="NZ_JAPMXC010000001.1"/>
</dbReference>
<keyword evidence="9" id="KW-0547">Nucleotide-binding</keyword>
<comment type="similarity">
    <text evidence="3">Belongs to the ABC transporter superfamily.</text>
</comment>
<evidence type="ECO:0000256" key="6">
    <source>
        <dbReference type="ARBA" id="ARBA00022475"/>
    </source>
</evidence>
<reference evidence="16" key="1">
    <citation type="submission" date="2022-11" db="EMBL/GenBank/DDBJ databases">
        <title>Robbsia betulipollinis sp. nov., isolated from pollen of birch (Betula pendula).</title>
        <authorList>
            <person name="Shi H."/>
            <person name="Ambika Manirajan B."/>
            <person name="Ratering S."/>
            <person name="Geissler-Plaum R."/>
            <person name="Schnell S."/>
        </authorList>
    </citation>
    <scope>NUCLEOTIDE SEQUENCE</scope>
    <source>
        <strain evidence="16">Bb-Pol-6</strain>
    </source>
</reference>
<keyword evidence="10" id="KW-0067">ATP-binding</keyword>
<feature type="domain" description="ABC transporter" evidence="14">
    <location>
        <begin position="259"/>
        <end position="502"/>
    </location>
</feature>
<dbReference type="PROSITE" id="PS50893">
    <property type="entry name" value="ABC_TRANSPORTER_2"/>
    <property type="match status" value="1"/>
</dbReference>
<dbReference type="InterPro" id="IPR003593">
    <property type="entry name" value="AAA+_ATPase"/>
</dbReference>
<evidence type="ECO:0000256" key="11">
    <source>
        <dbReference type="ARBA" id="ARBA00022989"/>
    </source>
</evidence>
<evidence type="ECO:0000259" key="15">
    <source>
        <dbReference type="PROSITE" id="PS50928"/>
    </source>
</evidence>
<dbReference type="InterPro" id="IPR010065">
    <property type="entry name" value="AA_ABC_transptr_permease_3TM"/>
</dbReference>
<evidence type="ECO:0000256" key="7">
    <source>
        <dbReference type="ARBA" id="ARBA00022519"/>
    </source>
</evidence>
<keyword evidence="11 13" id="KW-1133">Transmembrane helix</keyword>
<evidence type="ECO:0000256" key="5">
    <source>
        <dbReference type="ARBA" id="ARBA00022448"/>
    </source>
</evidence>
<proteinExistence type="inferred from homology"/>
<dbReference type="PANTHER" id="PTHR43166:SF9">
    <property type="entry name" value="GLUTAMATE_ASPARTATE IMPORT ATP-BINDING PROTEIN GLTL"/>
    <property type="match status" value="1"/>
</dbReference>
<dbReference type="Gene3D" id="3.40.50.300">
    <property type="entry name" value="P-loop containing nucleotide triphosphate hydrolases"/>
    <property type="match status" value="1"/>
</dbReference>
<dbReference type="Pfam" id="PF00528">
    <property type="entry name" value="BPD_transp_1"/>
    <property type="match status" value="1"/>
</dbReference>
<dbReference type="Proteomes" id="UP001082899">
    <property type="component" value="Unassembled WGS sequence"/>
</dbReference>
<dbReference type="Gene3D" id="1.10.3720.10">
    <property type="entry name" value="MetI-like"/>
    <property type="match status" value="1"/>
</dbReference>
<keyword evidence="12 13" id="KW-0472">Membrane</keyword>
<dbReference type="InterPro" id="IPR000515">
    <property type="entry name" value="MetI-like"/>
</dbReference>
<dbReference type="PROSITE" id="PS50928">
    <property type="entry name" value="ABC_TM1"/>
    <property type="match status" value="1"/>
</dbReference>
<evidence type="ECO:0000256" key="2">
    <source>
        <dbReference type="ARBA" id="ARBA00004429"/>
    </source>
</evidence>
<gene>
    <name evidence="16" type="ORF">OVY01_05445</name>
</gene>
<keyword evidence="6" id="KW-1003">Cell membrane</keyword>
<comment type="subcellular location">
    <subcellularLocation>
        <location evidence="2">Cell inner membrane</location>
        <topology evidence="2">Multi-pass membrane protein</topology>
    </subcellularLocation>
    <subcellularLocation>
        <location evidence="13">Cell membrane</location>
        <topology evidence="13">Multi-pass membrane protein</topology>
    </subcellularLocation>
    <subcellularLocation>
        <location evidence="1">Cell membrane</location>
        <topology evidence="1">Peripheral membrane protein</topology>
    </subcellularLocation>
</comment>
<evidence type="ECO:0000256" key="8">
    <source>
        <dbReference type="ARBA" id="ARBA00022692"/>
    </source>
</evidence>
<evidence type="ECO:0000256" key="1">
    <source>
        <dbReference type="ARBA" id="ARBA00004202"/>
    </source>
</evidence>
<evidence type="ECO:0000256" key="12">
    <source>
        <dbReference type="ARBA" id="ARBA00023136"/>
    </source>
</evidence>
<dbReference type="InterPro" id="IPR035906">
    <property type="entry name" value="MetI-like_sf"/>
</dbReference>
<sequence>MTFNWQYMFGLLGYAEFWRASSLVIQLSFLTWVVSIGLGFFLALAKQSDNPLVNLPARAYIWLFRSLPLLVLLIFVYNLPQAFPATSVVLADPFRAGLLAMVLSETAYIAEIHRGGLLSVSKGQREAARALGLGFLGVQWRVIVPQALRVALPSLANEYISIVKLTSLVSVISLAEILMVGQRLYSQNFLVMETMAAVAIYYVLIVTVIDFLLKRLERFLDVNRRNVSRVPDAAVLALATQPRIVPARAAAAEPHGPALQAIRLHKAYNDVEVLGAVDLQIRTGEVVSVIGPSGSGKTTLIRLLNGLERIDNGEIRINGQPFIHLSRQGANKPLYVEHAEHRLNIGMVFQSFNLFPHLSVLDNLLMAPRYHRAGSRQALQQQAYALLHKVGMLDHAWKYPHQLSGGQQQRVAIARALMMRPQIMLFDEPTSALDPEKVNEVLQVIEQLARDGITMVIVTHEMNFAFKVSDRIVFMEKGRVVCDDTPRMLRSGRHPRVEAFLKDVSMA</sequence>
<comment type="similarity">
    <text evidence="4">Belongs to the binding-protein-dependent transport system permease family. HisMQ subfamily.</text>
</comment>
<dbReference type="CDD" id="cd06261">
    <property type="entry name" value="TM_PBP2"/>
    <property type="match status" value="1"/>
</dbReference>
<feature type="domain" description="ABC transmembrane type-1" evidence="15">
    <location>
        <begin position="21"/>
        <end position="213"/>
    </location>
</feature>
<dbReference type="SMART" id="SM00382">
    <property type="entry name" value="AAA"/>
    <property type="match status" value="1"/>
</dbReference>
<protein>
    <submittedName>
        <fullName evidence="16">Amino acid ABC transporter permease/ATP-binding protein</fullName>
    </submittedName>
</protein>
<dbReference type="NCBIfam" id="TIGR01726">
    <property type="entry name" value="HEQRo_perm_3TM"/>
    <property type="match status" value="1"/>
</dbReference>
<dbReference type="InterPro" id="IPR003439">
    <property type="entry name" value="ABC_transporter-like_ATP-bd"/>
</dbReference>
<dbReference type="PANTHER" id="PTHR43166">
    <property type="entry name" value="AMINO ACID IMPORT ATP-BINDING PROTEIN"/>
    <property type="match status" value="1"/>
</dbReference>
<evidence type="ECO:0000313" key="16">
    <source>
        <dbReference type="EMBL" id="MCY0386690.1"/>
    </source>
</evidence>
<dbReference type="EMBL" id="JAPMXC010000001">
    <property type="protein sequence ID" value="MCY0386690.1"/>
    <property type="molecule type" value="Genomic_DNA"/>
</dbReference>
<evidence type="ECO:0000313" key="17">
    <source>
        <dbReference type="Proteomes" id="UP001082899"/>
    </source>
</evidence>
<evidence type="ECO:0000256" key="9">
    <source>
        <dbReference type="ARBA" id="ARBA00022741"/>
    </source>
</evidence>
<dbReference type="SUPFAM" id="SSF161098">
    <property type="entry name" value="MetI-like"/>
    <property type="match status" value="1"/>
</dbReference>
<evidence type="ECO:0000256" key="4">
    <source>
        <dbReference type="ARBA" id="ARBA00010072"/>
    </source>
</evidence>
<dbReference type="SUPFAM" id="SSF52540">
    <property type="entry name" value="P-loop containing nucleoside triphosphate hydrolases"/>
    <property type="match status" value="1"/>
</dbReference>
<accession>A0ABT3ZL68</accession>